<dbReference type="GO" id="GO:0009401">
    <property type="term" value="P:phosphoenolpyruvate-dependent sugar phosphotransferase system"/>
    <property type="evidence" value="ECO:0007669"/>
    <property type="project" value="UniProtKB-KW"/>
</dbReference>
<comment type="caution">
    <text evidence="6">The sequence shown here is derived from an EMBL/GenBank/DDBJ whole genome shotgun (WGS) entry which is preliminary data.</text>
</comment>
<dbReference type="PROSITE" id="PS51350">
    <property type="entry name" value="PTS_HPR_DOM"/>
    <property type="match status" value="1"/>
</dbReference>
<dbReference type="InterPro" id="IPR000032">
    <property type="entry name" value="HPr-like"/>
</dbReference>
<evidence type="ECO:0000256" key="2">
    <source>
        <dbReference type="ARBA" id="ARBA00010736"/>
    </source>
</evidence>
<accession>A0A7C2NYF3</accession>
<gene>
    <name evidence="6" type="ORF">ENQ76_10325</name>
</gene>
<sequence length="105" mass="11353">METQVYRRKVVVKAPQGLHIRPCTLVAQLAMKYQSRIRLGKERIQADAKSILELMTLGAPHGTELDLEVDGPDAAEAVQSLTVLFESDFGMSPPAPQSKPAAAPA</sequence>
<name>A0A7C2NYF3_9PLAN</name>
<comment type="subcellular location">
    <subcellularLocation>
        <location evidence="1">Cytoplasm</location>
    </subcellularLocation>
</comment>
<reference evidence="6" key="1">
    <citation type="journal article" date="2020" name="mSystems">
        <title>Genome- and Community-Level Interaction Insights into Carbon Utilization and Element Cycling Functions of Hydrothermarchaeota in Hydrothermal Sediment.</title>
        <authorList>
            <person name="Zhou Z."/>
            <person name="Liu Y."/>
            <person name="Xu W."/>
            <person name="Pan J."/>
            <person name="Luo Z.H."/>
            <person name="Li M."/>
        </authorList>
    </citation>
    <scope>NUCLEOTIDE SEQUENCE [LARGE SCALE GENOMIC DNA]</scope>
    <source>
        <strain evidence="6">SpSt-339</strain>
    </source>
</reference>
<dbReference type="InterPro" id="IPR035895">
    <property type="entry name" value="HPr-like_sf"/>
</dbReference>
<organism evidence="6">
    <name type="scientific">Schlesneria paludicola</name>
    <dbReference type="NCBI Taxonomy" id="360056"/>
    <lineage>
        <taxon>Bacteria</taxon>
        <taxon>Pseudomonadati</taxon>
        <taxon>Planctomycetota</taxon>
        <taxon>Planctomycetia</taxon>
        <taxon>Planctomycetales</taxon>
        <taxon>Planctomycetaceae</taxon>
        <taxon>Schlesneria</taxon>
    </lineage>
</organism>
<dbReference type="GO" id="GO:0005737">
    <property type="term" value="C:cytoplasm"/>
    <property type="evidence" value="ECO:0007669"/>
    <property type="project" value="UniProtKB-SubCell"/>
</dbReference>
<proteinExistence type="inferred from homology"/>
<evidence type="ECO:0000256" key="4">
    <source>
        <dbReference type="ARBA" id="ARBA00022683"/>
    </source>
</evidence>
<evidence type="ECO:0000259" key="5">
    <source>
        <dbReference type="PROSITE" id="PS51350"/>
    </source>
</evidence>
<dbReference type="EMBL" id="DSOK01000293">
    <property type="protein sequence ID" value="HEN15849.1"/>
    <property type="molecule type" value="Genomic_DNA"/>
</dbReference>
<dbReference type="PANTHER" id="PTHR33705">
    <property type="entry name" value="PHOSPHOCARRIER PROTEIN HPR"/>
    <property type="match status" value="1"/>
</dbReference>
<dbReference type="Gene3D" id="3.30.1340.10">
    <property type="entry name" value="HPr-like"/>
    <property type="match status" value="1"/>
</dbReference>
<keyword evidence="3" id="KW-0963">Cytoplasm</keyword>
<dbReference type="InterPro" id="IPR050399">
    <property type="entry name" value="HPr"/>
</dbReference>
<dbReference type="SUPFAM" id="SSF55594">
    <property type="entry name" value="HPr-like"/>
    <property type="match status" value="1"/>
</dbReference>
<dbReference type="NCBIfam" id="TIGR01003">
    <property type="entry name" value="PTS_HPr_family"/>
    <property type="match status" value="1"/>
</dbReference>
<dbReference type="CDD" id="cd00367">
    <property type="entry name" value="PTS-HPr_like"/>
    <property type="match status" value="1"/>
</dbReference>
<evidence type="ECO:0000313" key="6">
    <source>
        <dbReference type="EMBL" id="HEN15849.1"/>
    </source>
</evidence>
<evidence type="ECO:0000256" key="3">
    <source>
        <dbReference type="ARBA" id="ARBA00022490"/>
    </source>
</evidence>
<keyword evidence="4" id="KW-0598">Phosphotransferase system</keyword>
<comment type="similarity">
    <text evidence="2">Belongs to the HPr family.</text>
</comment>
<protein>
    <submittedName>
        <fullName evidence="6">HPr family phosphocarrier protein</fullName>
    </submittedName>
</protein>
<dbReference type="AlphaFoldDB" id="A0A7C2NYF3"/>
<dbReference type="PANTHER" id="PTHR33705:SF2">
    <property type="entry name" value="PHOSPHOCARRIER PROTEIN NPR"/>
    <property type="match status" value="1"/>
</dbReference>
<dbReference type="PRINTS" id="PR00107">
    <property type="entry name" value="PHOSPHOCPHPR"/>
</dbReference>
<dbReference type="Pfam" id="PF00381">
    <property type="entry name" value="PTS-HPr"/>
    <property type="match status" value="1"/>
</dbReference>
<evidence type="ECO:0000256" key="1">
    <source>
        <dbReference type="ARBA" id="ARBA00004496"/>
    </source>
</evidence>
<feature type="domain" description="HPr" evidence="5">
    <location>
        <begin position="5"/>
        <end position="92"/>
    </location>
</feature>